<name>W7LML2_GIBM7</name>
<dbReference type="Proteomes" id="UP000009096">
    <property type="component" value="Chromosome 1"/>
</dbReference>
<dbReference type="RefSeq" id="XP_018742850.1">
    <property type="nucleotide sequence ID" value="XM_018903652.1"/>
</dbReference>
<dbReference type="OrthoDB" id="4971206at2759"/>
<protein>
    <submittedName>
        <fullName evidence="2">Uncharacterized protein</fullName>
    </submittedName>
</protein>
<dbReference type="GeneID" id="30071566"/>
<dbReference type="VEuPathDB" id="FungiDB:FVEG_14690"/>
<organism evidence="2 3">
    <name type="scientific">Gibberella moniliformis (strain M3125 / FGSC 7600)</name>
    <name type="common">Maize ear and stalk rot fungus</name>
    <name type="synonym">Fusarium verticillioides</name>
    <dbReference type="NCBI Taxonomy" id="334819"/>
    <lineage>
        <taxon>Eukaryota</taxon>
        <taxon>Fungi</taxon>
        <taxon>Dikarya</taxon>
        <taxon>Ascomycota</taxon>
        <taxon>Pezizomycotina</taxon>
        <taxon>Sordariomycetes</taxon>
        <taxon>Hypocreomycetidae</taxon>
        <taxon>Hypocreales</taxon>
        <taxon>Nectriaceae</taxon>
        <taxon>Fusarium</taxon>
        <taxon>Fusarium fujikuroi species complex</taxon>
    </lineage>
</organism>
<keyword evidence="3" id="KW-1185">Reference proteome</keyword>
<evidence type="ECO:0000313" key="2">
    <source>
        <dbReference type="EMBL" id="EWG36659.1"/>
    </source>
</evidence>
<dbReference type="AlphaFoldDB" id="W7LML2"/>
<gene>
    <name evidence="2" type="ORF">FVEG_14690</name>
</gene>
<reference evidence="2 3" key="1">
    <citation type="journal article" date="2010" name="Nature">
        <title>Comparative genomics reveals mobile pathogenicity chromosomes in Fusarium.</title>
        <authorList>
            <person name="Ma L.J."/>
            <person name="van der Does H.C."/>
            <person name="Borkovich K.A."/>
            <person name="Coleman J.J."/>
            <person name="Daboussi M.J."/>
            <person name="Di Pietro A."/>
            <person name="Dufresne M."/>
            <person name="Freitag M."/>
            <person name="Grabherr M."/>
            <person name="Henrissat B."/>
            <person name="Houterman P.M."/>
            <person name="Kang S."/>
            <person name="Shim W.B."/>
            <person name="Woloshuk C."/>
            <person name="Xie X."/>
            <person name="Xu J.R."/>
            <person name="Antoniw J."/>
            <person name="Baker S.E."/>
            <person name="Bluhm B.H."/>
            <person name="Breakspear A."/>
            <person name="Brown D.W."/>
            <person name="Butchko R.A."/>
            <person name="Chapman S."/>
            <person name="Coulson R."/>
            <person name="Coutinho P.M."/>
            <person name="Danchin E.G."/>
            <person name="Diener A."/>
            <person name="Gale L.R."/>
            <person name="Gardiner D.M."/>
            <person name="Goff S."/>
            <person name="Hammond-Kosack K.E."/>
            <person name="Hilburn K."/>
            <person name="Hua-Van A."/>
            <person name="Jonkers W."/>
            <person name="Kazan K."/>
            <person name="Kodira C.D."/>
            <person name="Koehrsen M."/>
            <person name="Kumar L."/>
            <person name="Lee Y.H."/>
            <person name="Li L."/>
            <person name="Manners J.M."/>
            <person name="Miranda-Saavedra D."/>
            <person name="Mukherjee M."/>
            <person name="Park G."/>
            <person name="Park J."/>
            <person name="Park S.Y."/>
            <person name="Proctor R.H."/>
            <person name="Regev A."/>
            <person name="Ruiz-Roldan M.C."/>
            <person name="Sain D."/>
            <person name="Sakthikumar S."/>
            <person name="Sykes S."/>
            <person name="Schwartz D.C."/>
            <person name="Turgeon B.G."/>
            <person name="Wapinski I."/>
            <person name="Yoder O."/>
            <person name="Young S."/>
            <person name="Zeng Q."/>
            <person name="Zhou S."/>
            <person name="Galagan J."/>
            <person name="Cuomo C.A."/>
            <person name="Kistler H.C."/>
            <person name="Rep M."/>
        </authorList>
    </citation>
    <scope>NUCLEOTIDE SEQUENCE [LARGE SCALE GENOMIC DNA]</scope>
    <source>
        <strain evidence="3">M3125 / FGSC 7600</strain>
    </source>
</reference>
<evidence type="ECO:0000256" key="1">
    <source>
        <dbReference type="SAM" id="MobiDB-lite"/>
    </source>
</evidence>
<feature type="compositionally biased region" description="Polar residues" evidence="1">
    <location>
        <begin position="76"/>
        <end position="85"/>
    </location>
</feature>
<dbReference type="EMBL" id="CM000578">
    <property type="protein sequence ID" value="EWG36659.1"/>
    <property type="molecule type" value="Genomic_DNA"/>
</dbReference>
<dbReference type="KEGG" id="fvr:FVEG_14690"/>
<evidence type="ECO:0000313" key="3">
    <source>
        <dbReference type="Proteomes" id="UP000009096"/>
    </source>
</evidence>
<accession>W7LML2</accession>
<proteinExistence type="predicted"/>
<dbReference type="EMBL" id="DS022242">
    <property type="protein sequence ID" value="EWG36659.1"/>
    <property type="molecule type" value="Genomic_DNA"/>
</dbReference>
<feature type="region of interest" description="Disordered" evidence="1">
    <location>
        <begin position="73"/>
        <end position="97"/>
    </location>
</feature>
<sequence length="136" mass="15118">MEMLWIALATARTETPGGRTGTPHSFAEHCRGGGGQEMVSMVSSRNVTPITLQQTPKDRTCYEVVSERFKGRTELSSKPVSSNATPDHITFMPGNDLTEPRGRTGMCKQCYPERSSYNIGKCYTGRNKVQTCRHML</sequence>